<dbReference type="AlphaFoldDB" id="A0A1G9WQZ6"/>
<organism evidence="1 2">
    <name type="scientific">Daejeonella rubra</name>
    <dbReference type="NCBI Taxonomy" id="990371"/>
    <lineage>
        <taxon>Bacteria</taxon>
        <taxon>Pseudomonadati</taxon>
        <taxon>Bacteroidota</taxon>
        <taxon>Sphingobacteriia</taxon>
        <taxon>Sphingobacteriales</taxon>
        <taxon>Sphingobacteriaceae</taxon>
        <taxon>Daejeonella</taxon>
    </lineage>
</organism>
<evidence type="ECO:0000313" key="1">
    <source>
        <dbReference type="EMBL" id="SDM86982.1"/>
    </source>
</evidence>
<dbReference type="EMBL" id="FNHH01000026">
    <property type="protein sequence ID" value="SDM86982.1"/>
    <property type="molecule type" value="Genomic_DNA"/>
</dbReference>
<protein>
    <submittedName>
        <fullName evidence="1">Uncharacterized protein</fullName>
    </submittedName>
</protein>
<feature type="non-terminal residue" evidence="1">
    <location>
        <position position="1"/>
    </location>
</feature>
<proteinExistence type="predicted"/>
<name>A0A1G9WQZ6_9SPHI</name>
<dbReference type="Proteomes" id="UP000199226">
    <property type="component" value="Unassembled WGS sequence"/>
</dbReference>
<reference evidence="2" key="1">
    <citation type="submission" date="2016-10" db="EMBL/GenBank/DDBJ databases">
        <authorList>
            <person name="Varghese N."/>
            <person name="Submissions S."/>
        </authorList>
    </citation>
    <scope>NUCLEOTIDE SEQUENCE [LARGE SCALE GENOMIC DNA]</scope>
    <source>
        <strain evidence="2">DSM 24536</strain>
    </source>
</reference>
<accession>A0A1G9WQZ6</accession>
<sequence>GGTAATVITATNTSWSGANSTNKFNISYLIGAGGAYAGKATGLNVVPVVYTVTQQ</sequence>
<evidence type="ECO:0000313" key="2">
    <source>
        <dbReference type="Proteomes" id="UP000199226"/>
    </source>
</evidence>
<keyword evidence="2" id="KW-1185">Reference proteome</keyword>
<gene>
    <name evidence="1" type="ORF">SAMN05421813_12646</name>
</gene>